<dbReference type="Gene3D" id="3.40.50.410">
    <property type="entry name" value="von Willebrand factor, type A domain"/>
    <property type="match status" value="1"/>
</dbReference>
<proteinExistence type="predicted"/>
<dbReference type="GO" id="GO:0070034">
    <property type="term" value="F:telomerase RNA binding"/>
    <property type="evidence" value="ECO:0007669"/>
    <property type="project" value="TreeGrafter"/>
</dbReference>
<protein>
    <submittedName>
        <fullName evidence="3">Putative TROVE domain containing protein</fullName>
    </submittedName>
</protein>
<dbReference type="EMBL" id="MT142938">
    <property type="protein sequence ID" value="QJA90797.1"/>
    <property type="molecule type" value="Genomic_DNA"/>
</dbReference>
<dbReference type="AlphaFoldDB" id="A0A6M3L768"/>
<dbReference type="PANTHER" id="PTHR44791">
    <property type="entry name" value="TELOMERASE PROTEIN COMPONENT 1 TEP1"/>
    <property type="match status" value="1"/>
</dbReference>
<dbReference type="GO" id="GO:0005697">
    <property type="term" value="C:telomerase holoenzyme complex"/>
    <property type="evidence" value="ECO:0007669"/>
    <property type="project" value="TreeGrafter"/>
</dbReference>
<sequence>MQTVKNKQPLSAQVKKGLATAFTKFNAYQLAKYNRDGAIKLRDVLFLCHAKPNDGEQEATWKKLVDGTLEPPDTWEVALSSGVDKKSVWERLLSENKLGALALLRNLRNMQQAGVNESVIFTALGQINVERVLPFRFISAARYAPQWEPNIETAMLKCLNIQDKLRGHTVLLLDVSGSMTSCVSEKSDITRLDAGCGVAMLLREVCERVDIFTFSMKLVQVPARRGFALRDAIVTSQVHSGTPLGLAVKSIYAPQTERTEHLRFGPWGFREVDYCGRNLRPDRLIVITDEQSADGVPDPVGRGYMVNVASAKNGVGYGPWIHIDGWSEAVVDYIRALEDELG</sequence>
<gene>
    <name evidence="2" type="ORF">MM415A01770_0012</name>
    <name evidence="3" type="ORF">MM415B03568_0005</name>
</gene>
<evidence type="ECO:0000259" key="1">
    <source>
        <dbReference type="PROSITE" id="PS50988"/>
    </source>
</evidence>
<dbReference type="GO" id="GO:0000722">
    <property type="term" value="P:telomere maintenance via recombination"/>
    <property type="evidence" value="ECO:0007669"/>
    <property type="project" value="TreeGrafter"/>
</dbReference>
<dbReference type="InterPro" id="IPR052652">
    <property type="entry name" value="Telomerase_Complex_Comp"/>
</dbReference>
<evidence type="ECO:0000313" key="3">
    <source>
        <dbReference type="EMBL" id="QJA90797.1"/>
    </source>
</evidence>
<dbReference type="PROSITE" id="PS50988">
    <property type="entry name" value="TROVE"/>
    <property type="match status" value="1"/>
</dbReference>
<dbReference type="PANTHER" id="PTHR44791:SF1">
    <property type="entry name" value="TELOMERASE PROTEIN COMPONENT 1"/>
    <property type="match status" value="1"/>
</dbReference>
<dbReference type="InterPro" id="IPR036465">
    <property type="entry name" value="vWFA_dom_sf"/>
</dbReference>
<dbReference type="GO" id="GO:0003720">
    <property type="term" value="F:telomerase activity"/>
    <property type="evidence" value="ECO:0007669"/>
    <property type="project" value="TreeGrafter"/>
</dbReference>
<dbReference type="SUPFAM" id="SSF140864">
    <property type="entry name" value="TROVE domain-like"/>
    <property type="match status" value="1"/>
</dbReference>
<dbReference type="InterPro" id="IPR008858">
    <property type="entry name" value="TROVE_dom"/>
</dbReference>
<dbReference type="InterPro" id="IPR037214">
    <property type="entry name" value="TROVE_dom_sf"/>
</dbReference>
<feature type="domain" description="TROVE" evidence="1">
    <location>
        <begin position="1"/>
        <end position="246"/>
    </location>
</feature>
<name>A0A6M3L768_9ZZZZ</name>
<organism evidence="3">
    <name type="scientific">viral metagenome</name>
    <dbReference type="NCBI Taxonomy" id="1070528"/>
    <lineage>
        <taxon>unclassified sequences</taxon>
        <taxon>metagenomes</taxon>
        <taxon>organismal metagenomes</taxon>
    </lineage>
</organism>
<reference evidence="3" key="1">
    <citation type="submission" date="2020-03" db="EMBL/GenBank/DDBJ databases">
        <title>The deep terrestrial virosphere.</title>
        <authorList>
            <person name="Holmfeldt K."/>
            <person name="Nilsson E."/>
            <person name="Simone D."/>
            <person name="Lopez-Fernandez M."/>
            <person name="Wu X."/>
            <person name="de Brujin I."/>
            <person name="Lundin D."/>
            <person name="Andersson A."/>
            <person name="Bertilsson S."/>
            <person name="Dopson M."/>
        </authorList>
    </citation>
    <scope>NUCLEOTIDE SEQUENCE</scope>
    <source>
        <strain evidence="2">MM415A01770</strain>
        <strain evidence="3">MM415B03568</strain>
    </source>
</reference>
<accession>A0A6M3L768</accession>
<dbReference type="Pfam" id="PF05731">
    <property type="entry name" value="TROVE"/>
    <property type="match status" value="1"/>
</dbReference>
<dbReference type="SUPFAM" id="SSF53300">
    <property type="entry name" value="vWA-like"/>
    <property type="match status" value="1"/>
</dbReference>
<evidence type="ECO:0000313" key="2">
    <source>
        <dbReference type="EMBL" id="QJA75476.1"/>
    </source>
</evidence>
<dbReference type="EMBL" id="MT142166">
    <property type="protein sequence ID" value="QJA75476.1"/>
    <property type="molecule type" value="Genomic_DNA"/>
</dbReference>